<dbReference type="Proteomes" id="UP000277580">
    <property type="component" value="Unassembled WGS sequence"/>
</dbReference>
<organism evidence="1 2">
    <name type="scientific">Morchella conica CCBAS932</name>
    <dbReference type="NCBI Taxonomy" id="1392247"/>
    <lineage>
        <taxon>Eukaryota</taxon>
        <taxon>Fungi</taxon>
        <taxon>Dikarya</taxon>
        <taxon>Ascomycota</taxon>
        <taxon>Pezizomycotina</taxon>
        <taxon>Pezizomycetes</taxon>
        <taxon>Pezizales</taxon>
        <taxon>Morchellaceae</taxon>
        <taxon>Morchella</taxon>
    </lineage>
</organism>
<dbReference type="InParanoid" id="A0A3N4K9M4"/>
<reference evidence="1 2" key="1">
    <citation type="journal article" date="2018" name="Nat. Ecol. Evol.">
        <title>Pezizomycetes genomes reveal the molecular basis of ectomycorrhizal truffle lifestyle.</title>
        <authorList>
            <person name="Murat C."/>
            <person name="Payen T."/>
            <person name="Noel B."/>
            <person name="Kuo A."/>
            <person name="Morin E."/>
            <person name="Chen J."/>
            <person name="Kohler A."/>
            <person name="Krizsan K."/>
            <person name="Balestrini R."/>
            <person name="Da Silva C."/>
            <person name="Montanini B."/>
            <person name="Hainaut M."/>
            <person name="Levati E."/>
            <person name="Barry K.W."/>
            <person name="Belfiori B."/>
            <person name="Cichocki N."/>
            <person name="Clum A."/>
            <person name="Dockter R.B."/>
            <person name="Fauchery L."/>
            <person name="Guy J."/>
            <person name="Iotti M."/>
            <person name="Le Tacon F."/>
            <person name="Lindquist E.A."/>
            <person name="Lipzen A."/>
            <person name="Malagnac F."/>
            <person name="Mello A."/>
            <person name="Molinier V."/>
            <person name="Miyauchi S."/>
            <person name="Poulain J."/>
            <person name="Riccioni C."/>
            <person name="Rubini A."/>
            <person name="Sitrit Y."/>
            <person name="Splivallo R."/>
            <person name="Traeger S."/>
            <person name="Wang M."/>
            <person name="Zifcakova L."/>
            <person name="Wipf D."/>
            <person name="Zambonelli A."/>
            <person name="Paolocci F."/>
            <person name="Nowrousian M."/>
            <person name="Ottonello S."/>
            <person name="Baldrian P."/>
            <person name="Spatafora J.W."/>
            <person name="Henrissat B."/>
            <person name="Nagy L.G."/>
            <person name="Aury J.M."/>
            <person name="Wincker P."/>
            <person name="Grigoriev I.V."/>
            <person name="Bonfante P."/>
            <person name="Martin F.M."/>
        </authorList>
    </citation>
    <scope>NUCLEOTIDE SEQUENCE [LARGE SCALE GENOMIC DNA]</scope>
    <source>
        <strain evidence="1 2">CCBAS932</strain>
    </source>
</reference>
<evidence type="ECO:0000313" key="1">
    <source>
        <dbReference type="EMBL" id="RPB07153.1"/>
    </source>
</evidence>
<accession>A0A3N4K9M4</accession>
<dbReference type="AlphaFoldDB" id="A0A3N4K9M4"/>
<dbReference type="EMBL" id="ML119193">
    <property type="protein sequence ID" value="RPB07153.1"/>
    <property type="molecule type" value="Genomic_DNA"/>
</dbReference>
<protein>
    <submittedName>
        <fullName evidence="1">Uncharacterized protein</fullName>
    </submittedName>
</protein>
<sequence length="273" mass="31194">MRAYLDCADIIRNFPILVGESVDEIKVVFALILEQDSQQNLNNSMTSRRRAFLQGRAERDRSLEQLFDPRDSGHSAETPTLYNRARLRATSPHSHIPDIPDHILTLEHILHVHSALWRYRRRNIRAEHPDLGSPRRCFLRIKDYFVNGAREVTVVMRLDTERSFHFEIYNRPSNPPGGQAGTTNIPPQTPEAILATLAAVQPPEEDQRGILWNHRVTLRRILGEPEAVESHPELEENDYGVPVSQADVDTPESIEPRVTINVGYFTMGARSVR</sequence>
<gene>
    <name evidence="1" type="ORF">P167DRAFT_579551</name>
</gene>
<evidence type="ECO:0000313" key="2">
    <source>
        <dbReference type="Proteomes" id="UP000277580"/>
    </source>
</evidence>
<proteinExistence type="predicted"/>
<dbReference type="OrthoDB" id="10365896at2759"/>
<keyword evidence="2" id="KW-1185">Reference proteome</keyword>
<name>A0A3N4K9M4_9PEZI</name>